<dbReference type="InterPro" id="IPR029062">
    <property type="entry name" value="Class_I_gatase-like"/>
</dbReference>
<dbReference type="InterPro" id="IPR002818">
    <property type="entry name" value="DJ-1/PfpI"/>
</dbReference>
<feature type="region of interest" description="Disordered" evidence="1">
    <location>
        <begin position="184"/>
        <end position="203"/>
    </location>
</feature>
<feature type="region of interest" description="Disordered" evidence="1">
    <location>
        <begin position="210"/>
        <end position="230"/>
    </location>
</feature>
<feature type="domain" description="DJ-1/PfpI" evidence="2">
    <location>
        <begin position="6"/>
        <end position="164"/>
    </location>
</feature>
<sequence length="230" mass="24140">MTAALRIVALVFPHVTQLDLTGPLQVLSRLPGAVVDVAWHRIEPVPTDSGFSLLPTTTLADAPPADVLLVPGGRGAFEAMEDPEVVAFVERQATTARHVLGVCTGAFVLGAAGLLRGRRATTHWASHPLLEPLGATPVAERVVRDGTLITGGGVTSGIDAALVLAAEIAGDAEARSIQLTLEYDPQPPFDAGHPSRPGADPEQVELAMAEARRDRGPIVERAARRRGDID</sequence>
<dbReference type="AlphaFoldDB" id="A0A251XQ89"/>
<protein>
    <submittedName>
        <fullName evidence="3">Isonitrile hydratase</fullName>
    </submittedName>
</protein>
<accession>A0A251XQ89</accession>
<dbReference type="Gene3D" id="3.40.50.880">
    <property type="match status" value="1"/>
</dbReference>
<dbReference type="PANTHER" id="PTHR43130:SF2">
    <property type="entry name" value="DJ-1_PFPI DOMAIN-CONTAINING PROTEIN"/>
    <property type="match status" value="1"/>
</dbReference>
<evidence type="ECO:0000313" key="4">
    <source>
        <dbReference type="Proteomes" id="UP000195106"/>
    </source>
</evidence>
<evidence type="ECO:0000259" key="2">
    <source>
        <dbReference type="Pfam" id="PF01965"/>
    </source>
</evidence>
<evidence type="ECO:0000256" key="1">
    <source>
        <dbReference type="SAM" id="MobiDB-lite"/>
    </source>
</evidence>
<gene>
    <name evidence="3" type="primary">inhA</name>
    <name evidence="3" type="ORF">CMsap09_02200</name>
</gene>
<dbReference type="SUPFAM" id="SSF52317">
    <property type="entry name" value="Class I glutamine amidotransferase-like"/>
    <property type="match status" value="1"/>
</dbReference>
<comment type="caution">
    <text evidence="3">The sequence shown here is derived from an EMBL/GenBank/DDBJ whole genome shotgun (WGS) entry which is preliminary data.</text>
</comment>
<dbReference type="GO" id="GO:0006355">
    <property type="term" value="P:regulation of DNA-templated transcription"/>
    <property type="evidence" value="ECO:0007669"/>
    <property type="project" value="TreeGrafter"/>
</dbReference>
<evidence type="ECO:0000313" key="3">
    <source>
        <dbReference type="EMBL" id="OUE07734.1"/>
    </source>
</evidence>
<organism evidence="3 4">
    <name type="scientific">Clavibacter michiganensis</name>
    <dbReference type="NCBI Taxonomy" id="28447"/>
    <lineage>
        <taxon>Bacteria</taxon>
        <taxon>Bacillati</taxon>
        <taxon>Actinomycetota</taxon>
        <taxon>Actinomycetes</taxon>
        <taxon>Micrococcales</taxon>
        <taxon>Microbacteriaceae</taxon>
        <taxon>Clavibacter</taxon>
    </lineage>
</organism>
<name>A0A251XQ89_9MICO</name>
<dbReference type="CDD" id="cd03139">
    <property type="entry name" value="GATase1_PfpI_2"/>
    <property type="match status" value="1"/>
</dbReference>
<proteinExistence type="predicted"/>
<reference evidence="3 4" key="1">
    <citation type="submission" date="2016-08" db="EMBL/GenBank/DDBJ databases">
        <title>Genome sequence of Clavibacter michiganensis spp. strain CASJ009.</title>
        <authorList>
            <person name="Thapa S.P."/>
            <person name="Coaker G."/>
        </authorList>
    </citation>
    <scope>NUCLEOTIDE SEQUENCE [LARGE SCALE GENOMIC DNA]</scope>
    <source>
        <strain evidence="3">CASJ009</strain>
    </source>
</reference>
<dbReference type="EMBL" id="MDHJ01000001">
    <property type="protein sequence ID" value="OUE07734.1"/>
    <property type="molecule type" value="Genomic_DNA"/>
</dbReference>
<dbReference type="Proteomes" id="UP000195106">
    <property type="component" value="Unassembled WGS sequence"/>
</dbReference>
<dbReference type="InterPro" id="IPR052158">
    <property type="entry name" value="INH-QAR"/>
</dbReference>
<dbReference type="Pfam" id="PF01965">
    <property type="entry name" value="DJ-1_PfpI"/>
    <property type="match status" value="1"/>
</dbReference>
<dbReference type="PANTHER" id="PTHR43130">
    <property type="entry name" value="ARAC-FAMILY TRANSCRIPTIONAL REGULATOR"/>
    <property type="match status" value="1"/>
</dbReference>